<evidence type="ECO:0000256" key="1">
    <source>
        <dbReference type="ARBA" id="ARBA00022729"/>
    </source>
</evidence>
<name>W6PUF5_PENRF</name>
<dbReference type="GO" id="GO:0042124">
    <property type="term" value="F:1,3-beta-glucanosyltransferase activity"/>
    <property type="evidence" value="ECO:0007669"/>
    <property type="project" value="TreeGrafter"/>
</dbReference>
<feature type="domain" description="X8" evidence="4">
    <location>
        <begin position="126"/>
        <end position="165"/>
    </location>
</feature>
<reference evidence="5" key="1">
    <citation type="journal article" date="2014" name="Nat. Commun.">
        <title>Multiple recent horizontal transfers of a large genomic region in cheese making fungi.</title>
        <authorList>
            <person name="Cheeseman K."/>
            <person name="Ropars J."/>
            <person name="Renault P."/>
            <person name="Dupont J."/>
            <person name="Gouzy J."/>
            <person name="Branca A."/>
            <person name="Abraham A.L."/>
            <person name="Ceppi M."/>
            <person name="Conseiller E."/>
            <person name="Debuchy R."/>
            <person name="Malagnac F."/>
            <person name="Goarin A."/>
            <person name="Silar P."/>
            <person name="Lacoste S."/>
            <person name="Sallet E."/>
            <person name="Bensimon A."/>
            <person name="Giraud T."/>
            <person name="Brygoo Y."/>
        </authorList>
    </citation>
    <scope>NUCLEOTIDE SEQUENCE [LARGE SCALE GENOMIC DNA]</scope>
    <source>
        <strain evidence="5">FM164</strain>
    </source>
</reference>
<keyword evidence="2" id="KW-0325">Glycoprotein</keyword>
<dbReference type="EMBL" id="HG792015">
    <property type="protein sequence ID" value="CDM27838.1"/>
    <property type="molecule type" value="Genomic_DNA"/>
</dbReference>
<evidence type="ECO:0000256" key="3">
    <source>
        <dbReference type="RuleBase" id="RU361209"/>
    </source>
</evidence>
<dbReference type="GO" id="GO:0071970">
    <property type="term" value="P:fungal-type cell wall (1-&gt;3)-beta-D-glucan biosynthetic process"/>
    <property type="evidence" value="ECO:0007669"/>
    <property type="project" value="TreeGrafter"/>
</dbReference>
<gene>
    <name evidence="5" type="ORF">PROQFM164_S01g001649</name>
</gene>
<dbReference type="GO" id="GO:0005886">
    <property type="term" value="C:plasma membrane"/>
    <property type="evidence" value="ECO:0007669"/>
    <property type="project" value="UniProtKB-SubCell"/>
</dbReference>
<keyword evidence="1" id="KW-0732">Signal</keyword>
<protein>
    <recommendedName>
        <fullName evidence="3">1,3-beta-glucanosyltransferase</fullName>
        <ecNumber evidence="3">2.4.1.-</ecNumber>
    </recommendedName>
</protein>
<dbReference type="PANTHER" id="PTHR31468:SF11">
    <property type="entry name" value="1,3-BETA-GLUCANOSYLTRANSFERASE"/>
    <property type="match status" value="1"/>
</dbReference>
<dbReference type="Proteomes" id="UP000030686">
    <property type="component" value="Unassembled WGS sequence"/>
</dbReference>
<dbReference type="PANTHER" id="PTHR31468">
    <property type="entry name" value="1,3-BETA-GLUCANOSYLTRANSFERASE GAS1"/>
    <property type="match status" value="1"/>
</dbReference>
<evidence type="ECO:0000256" key="2">
    <source>
        <dbReference type="ARBA" id="ARBA00023180"/>
    </source>
</evidence>
<dbReference type="Pfam" id="PF07983">
    <property type="entry name" value="X8"/>
    <property type="match status" value="1"/>
</dbReference>
<organism evidence="5 6">
    <name type="scientific">Penicillium roqueforti (strain FM164)</name>
    <dbReference type="NCBI Taxonomy" id="1365484"/>
    <lineage>
        <taxon>Eukaryota</taxon>
        <taxon>Fungi</taxon>
        <taxon>Dikarya</taxon>
        <taxon>Ascomycota</taxon>
        <taxon>Pezizomycotina</taxon>
        <taxon>Eurotiomycetes</taxon>
        <taxon>Eurotiomycetidae</taxon>
        <taxon>Eurotiales</taxon>
        <taxon>Aspergillaceae</taxon>
        <taxon>Penicillium</taxon>
    </lineage>
</organism>
<dbReference type="GO" id="GO:0098552">
    <property type="term" value="C:side of membrane"/>
    <property type="evidence" value="ECO:0007669"/>
    <property type="project" value="UniProtKB-KW"/>
</dbReference>
<dbReference type="Gene3D" id="1.20.58.1040">
    <property type="match status" value="1"/>
</dbReference>
<evidence type="ECO:0000313" key="5">
    <source>
        <dbReference type="EMBL" id="CDM27838.1"/>
    </source>
</evidence>
<dbReference type="Gene3D" id="3.20.20.80">
    <property type="entry name" value="Glycosidases"/>
    <property type="match status" value="1"/>
</dbReference>
<dbReference type="GO" id="GO:0031505">
    <property type="term" value="P:fungal-type cell wall organization"/>
    <property type="evidence" value="ECO:0007669"/>
    <property type="project" value="TreeGrafter"/>
</dbReference>
<accession>W6PUF5</accession>
<comment type="similarity">
    <text evidence="3">Belongs to the glycosyl hydrolase 72 family.</text>
</comment>
<dbReference type="InterPro" id="IPR004886">
    <property type="entry name" value="Glucanosyltransferase"/>
</dbReference>
<evidence type="ECO:0000313" key="6">
    <source>
        <dbReference type="Proteomes" id="UP000030686"/>
    </source>
</evidence>
<keyword evidence="3" id="KW-0449">Lipoprotein</keyword>
<keyword evidence="3" id="KW-0336">GPI-anchor</keyword>
<keyword evidence="3 5" id="KW-0808">Transferase</keyword>
<dbReference type="Pfam" id="PF03198">
    <property type="entry name" value="Glyco_hydro_72"/>
    <property type="match status" value="1"/>
</dbReference>
<keyword evidence="3" id="KW-0472">Membrane</keyword>
<evidence type="ECO:0000259" key="4">
    <source>
        <dbReference type="Pfam" id="PF07983"/>
    </source>
</evidence>
<dbReference type="OrthoDB" id="421038at2759"/>
<proteinExistence type="inferred from homology"/>
<dbReference type="AlphaFoldDB" id="W6PUF5"/>
<dbReference type="STRING" id="1365484.W6PUF5"/>
<comment type="function">
    <text evidence="3">Splits internally a 1,3-beta-glucan molecule and transfers the newly generated reducing end (the donor) to the non-reducing end of another 1,3-beta-glucan molecule (the acceptor) forming a 1,3-beta linkage, resulting in the elongation of 1,3-beta-glucan chains in the cell wall.</text>
</comment>
<dbReference type="EC" id="2.4.1.-" evidence="3"/>
<keyword evidence="6" id="KW-1185">Reference proteome</keyword>
<sequence length="166" mass="18577">MVVHEGSIRSTVWTKSTRGLIPQFSKQPCRDMRSYAKVKGYRKSLAKGYATTDLPDFRNELSDYLNCEDQSTIELCGYSMYEWRRDSTFEVFVSVDGESTATPSGINSDGYTPTNSMPVLPSITYGSDKSACDGISKNATTGQYGAYCVCANKEQISYVFERYYKG</sequence>
<dbReference type="InterPro" id="IPR012946">
    <property type="entry name" value="X8"/>
</dbReference>
<comment type="subcellular location">
    <subcellularLocation>
        <location evidence="3">Cell membrane</location>
        <topology evidence="3">Lipid-anchor</topology>
        <topology evidence="3">GPI-anchor</topology>
    </subcellularLocation>
</comment>